<keyword evidence="2" id="KW-1133">Transmembrane helix</keyword>
<evidence type="ECO:0000256" key="1">
    <source>
        <dbReference type="SAM" id="MobiDB-lite"/>
    </source>
</evidence>
<accession>A0A0B5IY15</accession>
<keyword evidence="2" id="KW-0812">Transmembrane</keyword>
<proteinExistence type="predicted"/>
<name>A0A0B5IY15_9VIRU</name>
<dbReference type="KEGG" id="vg:23462615"/>
<protein>
    <recommendedName>
        <fullName evidence="5">F-box domain-containing protein</fullName>
    </recommendedName>
</protein>
<evidence type="ECO:0000313" key="4">
    <source>
        <dbReference type="Proteomes" id="UP000202511"/>
    </source>
</evidence>
<feature type="region of interest" description="Disordered" evidence="1">
    <location>
        <begin position="225"/>
        <end position="255"/>
    </location>
</feature>
<feature type="compositionally biased region" description="Basic and acidic residues" evidence="1">
    <location>
        <begin position="232"/>
        <end position="245"/>
    </location>
</feature>
<organism evidence="3 4">
    <name type="scientific">Pandoravirus inopinatum</name>
    <dbReference type="NCBI Taxonomy" id="1605721"/>
    <lineage>
        <taxon>Viruses</taxon>
        <taxon>Pandoravirus</taxon>
    </lineage>
</organism>
<evidence type="ECO:0000313" key="3">
    <source>
        <dbReference type="EMBL" id="AJF97698.1"/>
    </source>
</evidence>
<dbReference type="RefSeq" id="YP_009119933.1">
    <property type="nucleotide sequence ID" value="NC_026440.1"/>
</dbReference>
<evidence type="ECO:0000256" key="2">
    <source>
        <dbReference type="SAM" id="Phobius"/>
    </source>
</evidence>
<sequence length="321" mass="35564">MPTRTRCPCEPPFFPPCRCQHHPFLFSFPLPRSFFFFSLWIFLLRLLCRSCDSGTPSPATCTHKPKKLTPTRRPLFPLSTIKTHAKKSLGQCFFFFETLDRICVQAFLHAMFRPSFCCRWLAVGSKGLLGAPIVVGLNDLSGKLARVSGASALRVPPHKSCREHNSKRKRRARDIAILFCAVCVTEIAMDGSWWLFCLLWSALLTGAAYVLLPLRAPDSCCGDNVNDSDGDDEKKQRNRKTDDGHGASSNKRGCIGRDDRLDIEISSTTTAHPLTPDDNPDLDSAPLTLVNLPPEVHCEILSFLDPRGAVGYVGAARACVS</sequence>
<reference evidence="3 4" key="1">
    <citation type="journal article" date="2015" name="Parasitol. Res.">
        <title>Viruses in close associations with free-living amoebae.</title>
        <authorList>
            <person name="Scheid P."/>
        </authorList>
    </citation>
    <scope>NUCLEOTIDE SEQUENCE [LARGE SCALE GENOMIC DNA]</scope>
    <source>
        <strain evidence="3">KlaHel</strain>
    </source>
</reference>
<dbReference type="EMBL" id="KP136319">
    <property type="protein sequence ID" value="AJF97698.1"/>
    <property type="molecule type" value="Genomic_DNA"/>
</dbReference>
<dbReference type="GeneID" id="23462615"/>
<dbReference type="Proteomes" id="UP000202511">
    <property type="component" value="Segment"/>
</dbReference>
<evidence type="ECO:0008006" key="5">
    <source>
        <dbReference type="Google" id="ProtNLM"/>
    </source>
</evidence>
<feature type="transmembrane region" description="Helical" evidence="2">
    <location>
        <begin position="172"/>
        <end position="187"/>
    </location>
</feature>
<keyword evidence="2" id="KW-0472">Membrane</keyword>